<dbReference type="InterPro" id="IPR002104">
    <property type="entry name" value="Integrase_catalytic"/>
</dbReference>
<comment type="caution">
    <text evidence="4">The sequence shown here is derived from an EMBL/GenBank/DDBJ whole genome shotgun (WGS) entry which is preliminary data.</text>
</comment>
<evidence type="ECO:0000256" key="2">
    <source>
        <dbReference type="SAM" id="MobiDB-lite"/>
    </source>
</evidence>
<proteinExistence type="predicted"/>
<feature type="region of interest" description="Disordered" evidence="2">
    <location>
        <begin position="50"/>
        <end position="118"/>
    </location>
</feature>
<dbReference type="PROSITE" id="PS51898">
    <property type="entry name" value="TYR_RECOMBINASE"/>
    <property type="match status" value="1"/>
</dbReference>
<dbReference type="STRING" id="307507.A0A2V0PKU8"/>
<keyword evidence="5" id="KW-1185">Reference proteome</keyword>
<dbReference type="GO" id="GO:0003677">
    <property type="term" value="F:DNA binding"/>
    <property type="evidence" value="ECO:0007669"/>
    <property type="project" value="InterPro"/>
</dbReference>
<evidence type="ECO:0000256" key="1">
    <source>
        <dbReference type="ARBA" id="ARBA00023172"/>
    </source>
</evidence>
<evidence type="ECO:0000313" key="5">
    <source>
        <dbReference type="Proteomes" id="UP000247498"/>
    </source>
</evidence>
<dbReference type="InterPro" id="IPR011010">
    <property type="entry name" value="DNA_brk_join_enz"/>
</dbReference>
<dbReference type="AlphaFoldDB" id="A0A2V0PKU8"/>
<feature type="compositionally biased region" description="Low complexity" evidence="2">
    <location>
        <begin position="81"/>
        <end position="97"/>
    </location>
</feature>
<dbReference type="Gene3D" id="1.10.443.10">
    <property type="entry name" value="Intergrase catalytic core"/>
    <property type="match status" value="1"/>
</dbReference>
<keyword evidence="1" id="KW-0233">DNA recombination</keyword>
<dbReference type="Proteomes" id="UP000247498">
    <property type="component" value="Unassembled WGS sequence"/>
</dbReference>
<dbReference type="InterPro" id="IPR013762">
    <property type="entry name" value="Integrase-like_cat_sf"/>
</dbReference>
<evidence type="ECO:0000259" key="3">
    <source>
        <dbReference type="PROSITE" id="PS51898"/>
    </source>
</evidence>
<dbReference type="EMBL" id="BDRX01000112">
    <property type="protein sequence ID" value="GBF97947.1"/>
    <property type="molecule type" value="Genomic_DNA"/>
</dbReference>
<feature type="compositionally biased region" description="Gly residues" evidence="2">
    <location>
        <begin position="62"/>
        <end position="80"/>
    </location>
</feature>
<evidence type="ECO:0000313" key="4">
    <source>
        <dbReference type="EMBL" id="GBF97947.1"/>
    </source>
</evidence>
<organism evidence="4 5">
    <name type="scientific">Raphidocelis subcapitata</name>
    <dbReference type="NCBI Taxonomy" id="307507"/>
    <lineage>
        <taxon>Eukaryota</taxon>
        <taxon>Viridiplantae</taxon>
        <taxon>Chlorophyta</taxon>
        <taxon>core chlorophytes</taxon>
        <taxon>Chlorophyceae</taxon>
        <taxon>CS clade</taxon>
        <taxon>Sphaeropleales</taxon>
        <taxon>Selenastraceae</taxon>
        <taxon>Raphidocelis</taxon>
    </lineage>
</organism>
<dbReference type="SUPFAM" id="SSF56349">
    <property type="entry name" value="DNA breaking-rejoining enzymes"/>
    <property type="match status" value="1"/>
</dbReference>
<dbReference type="OrthoDB" id="71417at2759"/>
<dbReference type="InParanoid" id="A0A2V0PKU8"/>
<feature type="domain" description="Tyr recombinase" evidence="3">
    <location>
        <begin position="299"/>
        <end position="506"/>
    </location>
</feature>
<sequence length="517" mass="57058">MGAAEVGLVERLRSNWFETAGDIAAMSHEDATALGVPLRLWRYIAQSLGAAPEGDDADPGSAGLGGGDVQHQAGSGGGNRLSGSASSSSVSSSSDGGAEPGAEEAVDPVAAVMQRRAPPRRRTFARDHIKVTKRVSLPPYGIVPSEMNPALREELAAFEAFSAGRFFGQRVEPVSASTCRVDLQYIRMMLGWLHRRRGVPLETLSLRSLFPSSDEASVAAAFDFTEFLITERKANPRTQFNCLITCVHVVRFLFHAESKPNPSNTREAPYSDLPVMRALKTLVAKAHKAAKKAPLVADERLKWLEWSEFLALIRELREECAGLTSTGGPRSPKEVALALQRYLVFAILSCIPDRQRTLRELEIGRTLFKEDGRWVIRHSPGDYKTGKLYGQRPPMLIAPFVYPELEAFTQLRSELNPDHNFLFSRAGGGHMTDKALYDMFVNTAQRRTGKATNPHLVRDMVVTHLRSVGTSENEMEALAMYMGHSISMQRDTYDRRTRDQKVSPAVALMDRLSSGTM</sequence>
<gene>
    <name evidence="4" type="ORF">Rsub_10620</name>
</gene>
<dbReference type="GO" id="GO:0015074">
    <property type="term" value="P:DNA integration"/>
    <property type="evidence" value="ECO:0007669"/>
    <property type="project" value="InterPro"/>
</dbReference>
<protein>
    <recommendedName>
        <fullName evidence="3">Tyr recombinase domain-containing protein</fullName>
    </recommendedName>
</protein>
<accession>A0A2V0PKU8</accession>
<name>A0A2V0PKU8_9CHLO</name>
<reference evidence="4 5" key="1">
    <citation type="journal article" date="2018" name="Sci. Rep.">
        <title>Raphidocelis subcapitata (=Pseudokirchneriella subcapitata) provides an insight into genome evolution and environmental adaptations in the Sphaeropleales.</title>
        <authorList>
            <person name="Suzuki S."/>
            <person name="Yamaguchi H."/>
            <person name="Nakajima N."/>
            <person name="Kawachi M."/>
        </authorList>
    </citation>
    <scope>NUCLEOTIDE SEQUENCE [LARGE SCALE GENOMIC DNA]</scope>
    <source>
        <strain evidence="4 5">NIES-35</strain>
    </source>
</reference>
<dbReference type="GO" id="GO:0006310">
    <property type="term" value="P:DNA recombination"/>
    <property type="evidence" value="ECO:0007669"/>
    <property type="project" value="UniProtKB-KW"/>
</dbReference>